<dbReference type="AlphaFoldDB" id="A0A7C3IXB6"/>
<proteinExistence type="inferred from homology"/>
<accession>A0A7C3IXB6</accession>
<evidence type="ECO:0000256" key="6">
    <source>
        <dbReference type="HAMAP-Rule" id="MF_01369"/>
    </source>
</evidence>
<dbReference type="FunFam" id="3.30.70.330:FF:000001">
    <property type="entry name" value="50S ribosomal protein L23"/>
    <property type="match status" value="1"/>
</dbReference>
<comment type="function">
    <text evidence="6">One of the early assembly proteins it binds 23S rRNA. One of the proteins that surrounds the polypeptide exit tunnel on the outside of the ribosome. Forms the main docking site for trigger factor binding to the ribosome.</text>
</comment>
<dbReference type="NCBIfam" id="NF004366">
    <property type="entry name" value="PRK05738.3-2"/>
    <property type="match status" value="1"/>
</dbReference>
<gene>
    <name evidence="6" type="primary">rplW</name>
    <name evidence="8" type="ORF">ENP94_02845</name>
    <name evidence="9" type="ORF">ENS16_01660</name>
</gene>
<dbReference type="InterPro" id="IPR012678">
    <property type="entry name" value="Ribosomal_uL23/eL15/eS24_sf"/>
</dbReference>
<keyword evidence="2 6" id="KW-0699">rRNA-binding</keyword>
<sequence>MEPTKVVLGVVVTEKSERMKEEGNSYTLRVHPKANKYQIRAAVEALFNVHVTEVRVMNFLGKKRRMGMFEGYRPDWKKAVVKLKPGEKIEALER</sequence>
<dbReference type="EMBL" id="DSTU01000003">
    <property type="protein sequence ID" value="HFJ53382.1"/>
    <property type="molecule type" value="Genomic_DNA"/>
</dbReference>
<keyword evidence="4 6" id="KW-0689">Ribosomal protein</keyword>
<evidence type="ECO:0000256" key="1">
    <source>
        <dbReference type="ARBA" id="ARBA00006700"/>
    </source>
</evidence>
<protein>
    <recommendedName>
        <fullName evidence="6">Large ribosomal subunit protein uL23</fullName>
    </recommendedName>
</protein>
<evidence type="ECO:0000256" key="3">
    <source>
        <dbReference type="ARBA" id="ARBA00022884"/>
    </source>
</evidence>
<evidence type="ECO:0000256" key="5">
    <source>
        <dbReference type="ARBA" id="ARBA00023274"/>
    </source>
</evidence>
<keyword evidence="3 6" id="KW-0694">RNA-binding</keyword>
<dbReference type="InterPro" id="IPR013025">
    <property type="entry name" value="Ribosomal_uL23-like"/>
</dbReference>
<dbReference type="NCBIfam" id="NF004363">
    <property type="entry name" value="PRK05738.2-4"/>
    <property type="match status" value="1"/>
</dbReference>
<dbReference type="GO" id="GO:0003735">
    <property type="term" value="F:structural constituent of ribosome"/>
    <property type="evidence" value="ECO:0007669"/>
    <property type="project" value="InterPro"/>
</dbReference>
<dbReference type="SUPFAM" id="SSF54189">
    <property type="entry name" value="Ribosomal proteins S24e, L23 and L15e"/>
    <property type="match status" value="1"/>
</dbReference>
<dbReference type="InterPro" id="IPR001014">
    <property type="entry name" value="Ribosomal_uL23_CS"/>
</dbReference>
<dbReference type="InterPro" id="IPR012677">
    <property type="entry name" value="Nucleotide-bd_a/b_plait_sf"/>
</dbReference>
<dbReference type="Pfam" id="PF00276">
    <property type="entry name" value="Ribosomal_L23"/>
    <property type="match status" value="1"/>
</dbReference>
<dbReference type="Gene3D" id="3.30.70.330">
    <property type="match status" value="1"/>
</dbReference>
<dbReference type="HAMAP" id="MF_01369_B">
    <property type="entry name" value="Ribosomal_uL23_B"/>
    <property type="match status" value="1"/>
</dbReference>
<evidence type="ECO:0000256" key="2">
    <source>
        <dbReference type="ARBA" id="ARBA00022730"/>
    </source>
</evidence>
<dbReference type="GO" id="GO:1990904">
    <property type="term" value="C:ribonucleoprotein complex"/>
    <property type="evidence" value="ECO:0007669"/>
    <property type="project" value="UniProtKB-KW"/>
</dbReference>
<name>A0A7C3IXB6_UNCW3</name>
<reference evidence="9" key="1">
    <citation type="journal article" date="2020" name="mSystems">
        <title>Genome- and Community-Level Interaction Insights into Carbon Utilization and Element Cycling Functions of Hydrothermarchaeota in Hydrothermal Sediment.</title>
        <authorList>
            <person name="Zhou Z."/>
            <person name="Liu Y."/>
            <person name="Xu W."/>
            <person name="Pan J."/>
            <person name="Luo Z.H."/>
            <person name="Li M."/>
        </authorList>
    </citation>
    <scope>NUCLEOTIDE SEQUENCE [LARGE SCALE GENOMIC DNA]</scope>
    <source>
        <strain evidence="8">SpSt-265</strain>
        <strain evidence="9">SpSt-465</strain>
    </source>
</reference>
<evidence type="ECO:0000256" key="7">
    <source>
        <dbReference type="RuleBase" id="RU003934"/>
    </source>
</evidence>
<dbReference type="EMBL" id="DSLG01000003">
    <property type="protein sequence ID" value="HEA86929.1"/>
    <property type="molecule type" value="Genomic_DNA"/>
</dbReference>
<dbReference type="GO" id="GO:0019843">
    <property type="term" value="F:rRNA binding"/>
    <property type="evidence" value="ECO:0007669"/>
    <property type="project" value="UniProtKB-UniRule"/>
</dbReference>
<keyword evidence="5 6" id="KW-0687">Ribonucleoprotein</keyword>
<dbReference type="GO" id="GO:0006412">
    <property type="term" value="P:translation"/>
    <property type="evidence" value="ECO:0007669"/>
    <property type="project" value="UniProtKB-UniRule"/>
</dbReference>
<comment type="subunit">
    <text evidence="6">Part of the 50S ribosomal subunit. Contacts protein L29, and trigger factor when it is bound to the ribosome.</text>
</comment>
<evidence type="ECO:0000313" key="9">
    <source>
        <dbReference type="EMBL" id="HFJ53382.1"/>
    </source>
</evidence>
<organism evidence="9">
    <name type="scientific">candidate division WOR-3 bacterium</name>
    <dbReference type="NCBI Taxonomy" id="2052148"/>
    <lineage>
        <taxon>Bacteria</taxon>
        <taxon>Bacteria division WOR-3</taxon>
    </lineage>
</organism>
<dbReference type="GO" id="GO:0005840">
    <property type="term" value="C:ribosome"/>
    <property type="evidence" value="ECO:0007669"/>
    <property type="project" value="UniProtKB-KW"/>
</dbReference>
<evidence type="ECO:0000256" key="4">
    <source>
        <dbReference type="ARBA" id="ARBA00022980"/>
    </source>
</evidence>
<dbReference type="PROSITE" id="PS00050">
    <property type="entry name" value="RIBOSOMAL_L23"/>
    <property type="match status" value="1"/>
</dbReference>
<comment type="caution">
    <text evidence="9">The sequence shown here is derived from an EMBL/GenBank/DDBJ whole genome shotgun (WGS) entry which is preliminary data.</text>
</comment>
<evidence type="ECO:0000313" key="8">
    <source>
        <dbReference type="EMBL" id="HEA86929.1"/>
    </source>
</evidence>
<comment type="similarity">
    <text evidence="1 6 7">Belongs to the universal ribosomal protein uL23 family.</text>
</comment>